<dbReference type="Gene3D" id="1.10.10.10">
    <property type="entry name" value="Winged helix-like DNA-binding domain superfamily/Winged helix DNA-binding domain"/>
    <property type="match status" value="1"/>
</dbReference>
<dbReference type="PROSITE" id="PS50931">
    <property type="entry name" value="HTH_LYSR"/>
    <property type="match status" value="1"/>
</dbReference>
<dbReference type="InterPro" id="IPR000847">
    <property type="entry name" value="LysR_HTH_N"/>
</dbReference>
<dbReference type="PANTHER" id="PTHR30537:SF31">
    <property type="entry name" value="TRANSCRIPTIONAL REGULATOR, LYSR FAMILY"/>
    <property type="match status" value="1"/>
</dbReference>
<dbReference type="Proteomes" id="UP000539538">
    <property type="component" value="Unassembled WGS sequence"/>
</dbReference>
<dbReference type="SUPFAM" id="SSF46785">
    <property type="entry name" value="Winged helix' DNA-binding domain"/>
    <property type="match status" value="1"/>
</dbReference>
<name>A0ABR6L0A5_9HYPH</name>
<dbReference type="RefSeq" id="WP_183262299.1">
    <property type="nucleotide sequence ID" value="NZ_BAAAVZ010000003.1"/>
</dbReference>
<protein>
    <submittedName>
        <fullName evidence="6">Molybdate transport repressor ModE-like protein</fullName>
    </submittedName>
</protein>
<keyword evidence="4" id="KW-0804">Transcription</keyword>
<evidence type="ECO:0000313" key="6">
    <source>
        <dbReference type="EMBL" id="MBB4650209.1"/>
    </source>
</evidence>
<evidence type="ECO:0000256" key="4">
    <source>
        <dbReference type="ARBA" id="ARBA00023163"/>
    </source>
</evidence>
<dbReference type="Gene3D" id="3.40.190.290">
    <property type="match status" value="1"/>
</dbReference>
<keyword evidence="7" id="KW-1185">Reference proteome</keyword>
<evidence type="ECO:0000259" key="5">
    <source>
        <dbReference type="PROSITE" id="PS50931"/>
    </source>
</evidence>
<dbReference type="InterPro" id="IPR036388">
    <property type="entry name" value="WH-like_DNA-bd_sf"/>
</dbReference>
<dbReference type="Pfam" id="PF00126">
    <property type="entry name" value="HTH_1"/>
    <property type="match status" value="1"/>
</dbReference>
<dbReference type="CDD" id="cd08422">
    <property type="entry name" value="PBP2_CrgA_like"/>
    <property type="match status" value="1"/>
</dbReference>
<sequence>MDLAELESLIATIRAGSFSGAARELGIPKSTVANRVNEMEARLGTRLIERTTRQIRPTAEGSMLFSRGERLLLEARELEQALHEQSGTPRGTLRVSVPVLFEQTFMGKIAAAYLARYPKMVIEVVAEDRRVDIVGEGFDCAIRVGALDDSSAMARVFAHSQNIVVASASLVDRIGRPKSPADFTNWPTLWFGRDAPGNKNWEMTEAGRPILLAVKPRAYLGSLHAVRAAVLDGLGAALLPDFFVSDDLKAGRVVSIASEWQCPPVPLSIVFPAHKQSSPRLRGFIELVMGWFHSRELVSGQH</sequence>
<dbReference type="Pfam" id="PF03466">
    <property type="entry name" value="LysR_substrate"/>
    <property type="match status" value="1"/>
</dbReference>
<dbReference type="EMBL" id="JACHOT010000001">
    <property type="protein sequence ID" value="MBB4650209.1"/>
    <property type="molecule type" value="Genomic_DNA"/>
</dbReference>
<evidence type="ECO:0000256" key="1">
    <source>
        <dbReference type="ARBA" id="ARBA00009437"/>
    </source>
</evidence>
<keyword evidence="2" id="KW-0805">Transcription regulation</keyword>
<keyword evidence="3" id="KW-0238">DNA-binding</keyword>
<evidence type="ECO:0000256" key="3">
    <source>
        <dbReference type="ARBA" id="ARBA00023125"/>
    </source>
</evidence>
<dbReference type="InterPro" id="IPR058163">
    <property type="entry name" value="LysR-type_TF_proteobact-type"/>
</dbReference>
<organism evidence="6 7">
    <name type="scientific">Aminobacter niigataensis</name>
    <dbReference type="NCBI Taxonomy" id="83265"/>
    <lineage>
        <taxon>Bacteria</taxon>
        <taxon>Pseudomonadati</taxon>
        <taxon>Pseudomonadota</taxon>
        <taxon>Alphaproteobacteria</taxon>
        <taxon>Hyphomicrobiales</taxon>
        <taxon>Phyllobacteriaceae</taxon>
        <taxon>Aminobacter</taxon>
    </lineage>
</organism>
<comment type="similarity">
    <text evidence="1">Belongs to the LysR transcriptional regulatory family.</text>
</comment>
<gene>
    <name evidence="6" type="ORF">GGQ99_001931</name>
</gene>
<reference evidence="6 7" key="1">
    <citation type="submission" date="2020-08" db="EMBL/GenBank/DDBJ databases">
        <title>Genomic Encyclopedia of Type Strains, Phase IV (KMG-IV): sequencing the most valuable type-strain genomes for metagenomic binning, comparative biology and taxonomic classification.</title>
        <authorList>
            <person name="Goeker M."/>
        </authorList>
    </citation>
    <scope>NUCLEOTIDE SEQUENCE [LARGE SCALE GENOMIC DNA]</scope>
    <source>
        <strain evidence="6 7">DSM 7050</strain>
    </source>
</reference>
<accession>A0ABR6L0A5</accession>
<evidence type="ECO:0000313" key="7">
    <source>
        <dbReference type="Proteomes" id="UP000539538"/>
    </source>
</evidence>
<dbReference type="PANTHER" id="PTHR30537">
    <property type="entry name" value="HTH-TYPE TRANSCRIPTIONAL REGULATOR"/>
    <property type="match status" value="1"/>
</dbReference>
<dbReference type="SUPFAM" id="SSF53850">
    <property type="entry name" value="Periplasmic binding protein-like II"/>
    <property type="match status" value="1"/>
</dbReference>
<dbReference type="InterPro" id="IPR005119">
    <property type="entry name" value="LysR_subst-bd"/>
</dbReference>
<feature type="domain" description="HTH lysR-type" evidence="5">
    <location>
        <begin position="1"/>
        <end position="58"/>
    </location>
</feature>
<dbReference type="InterPro" id="IPR036390">
    <property type="entry name" value="WH_DNA-bd_sf"/>
</dbReference>
<proteinExistence type="inferred from homology"/>
<evidence type="ECO:0000256" key="2">
    <source>
        <dbReference type="ARBA" id="ARBA00023015"/>
    </source>
</evidence>
<comment type="caution">
    <text evidence="6">The sequence shown here is derived from an EMBL/GenBank/DDBJ whole genome shotgun (WGS) entry which is preliminary data.</text>
</comment>